<feature type="coiled-coil region" evidence="1">
    <location>
        <begin position="215"/>
        <end position="242"/>
    </location>
</feature>
<dbReference type="AlphaFoldDB" id="A0A085BN88"/>
<keyword evidence="1" id="KW-0175">Coiled coil</keyword>
<reference evidence="2 3" key="1">
    <citation type="submission" date="2014-07" db="EMBL/GenBank/DDBJ databases">
        <title>Epilithonimonas lactis LMG 22401 Genome.</title>
        <authorList>
            <person name="Pipes S.E."/>
            <person name="Stropko S.J."/>
        </authorList>
    </citation>
    <scope>NUCLEOTIDE SEQUENCE [LARGE SCALE GENOMIC DNA]</scope>
    <source>
        <strain evidence="2 3">LMG 24401</strain>
    </source>
</reference>
<dbReference type="EMBL" id="JPLY01000001">
    <property type="protein sequence ID" value="KFC23933.1"/>
    <property type="molecule type" value="Genomic_DNA"/>
</dbReference>
<protein>
    <recommendedName>
        <fullName evidence="4">DUF1444 family protein</fullName>
    </recommendedName>
</protein>
<dbReference type="eggNOG" id="COG4848">
    <property type="taxonomic scope" value="Bacteria"/>
</dbReference>
<dbReference type="OrthoDB" id="645979at2"/>
<evidence type="ECO:0000256" key="1">
    <source>
        <dbReference type="SAM" id="Coils"/>
    </source>
</evidence>
<dbReference type="InterPro" id="IPR010838">
    <property type="entry name" value="DUF1444"/>
</dbReference>
<accession>A0A085BN88</accession>
<proteinExistence type="predicted"/>
<dbReference type="STRING" id="421072.SAMN04488097_1992"/>
<sequence>MLTESEFSKEFANRLIQKVDGLRIILINGLEIQTEFEGSTEYRHFLNNCYSEYCRNPDEIEEIFLKYLNATDSIYNINNDININDILPVIKDRRFLQNLRELDNNFKENNVFEKYNDELYIFYVEDTETNINYLSRENVESLNIDPSKLREIAIENLLNSIEIEKHGEDGYYMLVVDGNYESSLILLDIWHEENFEVSGEIIIGIPARDLLLITGKNDIENLERLKNTIKEISEEGDHLVSEKLFEYRNGKFEAI</sequence>
<comment type="caution">
    <text evidence="2">The sequence shown here is derived from an EMBL/GenBank/DDBJ whole genome shotgun (WGS) entry which is preliminary data.</text>
</comment>
<dbReference type="RefSeq" id="WP_034974051.1">
    <property type="nucleotide sequence ID" value="NZ_FOFI01000002.1"/>
</dbReference>
<dbReference type="Pfam" id="PF07285">
    <property type="entry name" value="DUF1444"/>
    <property type="match status" value="1"/>
</dbReference>
<name>A0A085BN88_9FLAO</name>
<organism evidence="2 3">
    <name type="scientific">Epilithonimonas lactis</name>
    <dbReference type="NCBI Taxonomy" id="421072"/>
    <lineage>
        <taxon>Bacteria</taxon>
        <taxon>Pseudomonadati</taxon>
        <taxon>Bacteroidota</taxon>
        <taxon>Flavobacteriia</taxon>
        <taxon>Flavobacteriales</taxon>
        <taxon>Weeksellaceae</taxon>
        <taxon>Chryseobacterium group</taxon>
        <taxon>Epilithonimonas</taxon>
    </lineage>
</organism>
<gene>
    <name evidence="2" type="ORF">IO89_05080</name>
</gene>
<keyword evidence="3" id="KW-1185">Reference proteome</keyword>
<evidence type="ECO:0000313" key="3">
    <source>
        <dbReference type="Proteomes" id="UP000028623"/>
    </source>
</evidence>
<evidence type="ECO:0008006" key="4">
    <source>
        <dbReference type="Google" id="ProtNLM"/>
    </source>
</evidence>
<dbReference type="Proteomes" id="UP000028623">
    <property type="component" value="Unassembled WGS sequence"/>
</dbReference>
<evidence type="ECO:0000313" key="2">
    <source>
        <dbReference type="EMBL" id="KFC23933.1"/>
    </source>
</evidence>